<feature type="domain" description="Fungal lipase-type" evidence="1">
    <location>
        <begin position="153"/>
        <end position="292"/>
    </location>
</feature>
<proteinExistence type="predicted"/>
<evidence type="ECO:0000313" key="3">
    <source>
        <dbReference type="Proteomes" id="UP001445335"/>
    </source>
</evidence>
<gene>
    <name evidence="2" type="ORF">WJX81_007212</name>
</gene>
<keyword evidence="3" id="KW-1185">Reference proteome</keyword>
<dbReference type="PANTHER" id="PTHR45856">
    <property type="entry name" value="ALPHA/BETA-HYDROLASES SUPERFAMILY PROTEIN"/>
    <property type="match status" value="1"/>
</dbReference>
<dbReference type="Gene3D" id="3.40.50.1820">
    <property type="entry name" value="alpha/beta hydrolase"/>
    <property type="match status" value="1"/>
</dbReference>
<comment type="caution">
    <text evidence="2">The sequence shown here is derived from an EMBL/GenBank/DDBJ whole genome shotgun (WGS) entry which is preliminary data.</text>
</comment>
<organism evidence="2 3">
    <name type="scientific">Elliptochloris bilobata</name>
    <dbReference type="NCBI Taxonomy" id="381761"/>
    <lineage>
        <taxon>Eukaryota</taxon>
        <taxon>Viridiplantae</taxon>
        <taxon>Chlorophyta</taxon>
        <taxon>core chlorophytes</taxon>
        <taxon>Trebouxiophyceae</taxon>
        <taxon>Trebouxiophyceae incertae sedis</taxon>
        <taxon>Elliptochloris clade</taxon>
        <taxon>Elliptochloris</taxon>
    </lineage>
</organism>
<dbReference type="InterPro" id="IPR002921">
    <property type="entry name" value="Fungal_lipase-type"/>
</dbReference>
<name>A0AAW1RSZ5_9CHLO</name>
<dbReference type="EMBL" id="JALJOU010000024">
    <property type="protein sequence ID" value="KAK9837014.1"/>
    <property type="molecule type" value="Genomic_DNA"/>
</dbReference>
<evidence type="ECO:0000259" key="1">
    <source>
        <dbReference type="Pfam" id="PF01764"/>
    </source>
</evidence>
<dbReference type="Pfam" id="PF01764">
    <property type="entry name" value="Lipase_3"/>
    <property type="match status" value="1"/>
</dbReference>
<sequence>MRVPARLSNTQKAVCWGSAHVEQGRAYSTAADSGCFVNSLRLSRAQALTDGDSEPWSPFNGSGLVPEVPTAIMWLIEEAEARFANHTGLDLDLALQLAQLNSVAYCHAENVAAWNCTRCHRRATGFLPEAVVFDLGWDLFGYAGYSPALAAMVVAFRGTDSHSLYNWAENMRYWRTDLHVPFPDAENALVHTGFFVSYNNSSLEPNMTAAVRAMAARHPGAPLYAIGHSMGAAMATIAALDLKFKANLSDVRLVTFGSPRVGNDVFARFLQSQTTMSVRFTHDRDIVPAWPPTWVGFHHVATEIWQVDFGLGSVLGVCDDSGEDPRCHNSVCFLGLCTSISDHLLYLGAHMYNDQLAPC</sequence>
<dbReference type="GO" id="GO:0006629">
    <property type="term" value="P:lipid metabolic process"/>
    <property type="evidence" value="ECO:0007669"/>
    <property type="project" value="InterPro"/>
</dbReference>
<dbReference type="InterPro" id="IPR029058">
    <property type="entry name" value="AB_hydrolase_fold"/>
</dbReference>
<dbReference type="AlphaFoldDB" id="A0AAW1RSZ5"/>
<accession>A0AAW1RSZ5</accession>
<dbReference type="CDD" id="cd00519">
    <property type="entry name" value="Lipase_3"/>
    <property type="match status" value="1"/>
</dbReference>
<dbReference type="SUPFAM" id="SSF53474">
    <property type="entry name" value="alpha/beta-Hydrolases"/>
    <property type="match status" value="1"/>
</dbReference>
<protein>
    <recommendedName>
        <fullName evidence="1">Fungal lipase-type domain-containing protein</fullName>
    </recommendedName>
</protein>
<dbReference type="InterPro" id="IPR051218">
    <property type="entry name" value="Sec_MonoDiacylglyc_Lipase"/>
</dbReference>
<dbReference type="PANTHER" id="PTHR45856:SF25">
    <property type="entry name" value="FUNGAL LIPASE-LIKE DOMAIN-CONTAINING PROTEIN"/>
    <property type="match status" value="1"/>
</dbReference>
<evidence type="ECO:0000313" key="2">
    <source>
        <dbReference type="EMBL" id="KAK9837014.1"/>
    </source>
</evidence>
<dbReference type="Proteomes" id="UP001445335">
    <property type="component" value="Unassembled WGS sequence"/>
</dbReference>
<reference evidence="2 3" key="1">
    <citation type="journal article" date="2024" name="Nat. Commun.">
        <title>Phylogenomics reveals the evolutionary origins of lichenization in chlorophyte algae.</title>
        <authorList>
            <person name="Puginier C."/>
            <person name="Libourel C."/>
            <person name="Otte J."/>
            <person name="Skaloud P."/>
            <person name="Haon M."/>
            <person name="Grisel S."/>
            <person name="Petersen M."/>
            <person name="Berrin J.G."/>
            <person name="Delaux P.M."/>
            <person name="Dal Grande F."/>
            <person name="Keller J."/>
        </authorList>
    </citation>
    <scope>NUCLEOTIDE SEQUENCE [LARGE SCALE GENOMIC DNA]</scope>
    <source>
        <strain evidence="2 3">SAG 245.80</strain>
    </source>
</reference>